<feature type="region of interest" description="Disordered" evidence="1">
    <location>
        <begin position="302"/>
        <end position="349"/>
    </location>
</feature>
<proteinExistence type="predicted"/>
<keyword evidence="2" id="KW-1133">Transmembrane helix</keyword>
<name>A0A8J2RCZ9_9CRUS</name>
<dbReference type="Proteomes" id="UP000789390">
    <property type="component" value="Unassembled WGS sequence"/>
</dbReference>
<keyword evidence="4" id="KW-1185">Reference proteome</keyword>
<keyword evidence="2" id="KW-0472">Membrane</keyword>
<gene>
    <name evidence="3" type="ORF">DGAL_LOCUS2266</name>
</gene>
<evidence type="ECO:0000256" key="2">
    <source>
        <dbReference type="SAM" id="Phobius"/>
    </source>
</evidence>
<protein>
    <submittedName>
        <fullName evidence="3">Uncharacterized protein</fullName>
    </submittedName>
</protein>
<dbReference type="OrthoDB" id="6347385at2759"/>
<sequence>MSRQNSNFVSRTQSFERSRRFIQSVSDIYGKDEMEELLDEIRHLEPCNFQSGDIQDFEINGSRHLQNTGESTMSMSVQSWDSHAVYRHRMDNMKAPVEVIQSILIHFRPSQCLEKLELFRLAFLTCCIGSLTCVYLSEWMYLSSFLVFIVLFSALCTIWLLIADIIGIIYFLPISWPKFNTLLFLCIAVALLTVSSLLIHHVNLPSMLDEALTEDSRHFLYIAGILSLLASLLALIQSLMTSFGRPYPIWCSPYKAEPDCPSPVSPPGSIPGSPTERPVMATMAALAGMSSAVVATAPRLGNRNRSALHDRDQVPLRSVRNSVSWDDGVKPSSSRLKQLNEYPPLLNET</sequence>
<feature type="transmembrane region" description="Helical" evidence="2">
    <location>
        <begin position="219"/>
        <end position="236"/>
    </location>
</feature>
<evidence type="ECO:0000313" key="4">
    <source>
        <dbReference type="Proteomes" id="UP000789390"/>
    </source>
</evidence>
<evidence type="ECO:0000256" key="1">
    <source>
        <dbReference type="SAM" id="MobiDB-lite"/>
    </source>
</evidence>
<keyword evidence="2" id="KW-0812">Transmembrane</keyword>
<comment type="caution">
    <text evidence="3">The sequence shown here is derived from an EMBL/GenBank/DDBJ whole genome shotgun (WGS) entry which is preliminary data.</text>
</comment>
<dbReference type="AlphaFoldDB" id="A0A8J2RCZ9"/>
<evidence type="ECO:0000313" key="3">
    <source>
        <dbReference type="EMBL" id="CAH0100093.1"/>
    </source>
</evidence>
<feature type="transmembrane region" description="Helical" evidence="2">
    <location>
        <begin position="179"/>
        <end position="199"/>
    </location>
</feature>
<feature type="transmembrane region" description="Helical" evidence="2">
    <location>
        <begin position="143"/>
        <end position="172"/>
    </location>
</feature>
<feature type="transmembrane region" description="Helical" evidence="2">
    <location>
        <begin position="118"/>
        <end position="137"/>
    </location>
</feature>
<accession>A0A8J2RCZ9</accession>
<organism evidence="3 4">
    <name type="scientific">Daphnia galeata</name>
    <dbReference type="NCBI Taxonomy" id="27404"/>
    <lineage>
        <taxon>Eukaryota</taxon>
        <taxon>Metazoa</taxon>
        <taxon>Ecdysozoa</taxon>
        <taxon>Arthropoda</taxon>
        <taxon>Crustacea</taxon>
        <taxon>Branchiopoda</taxon>
        <taxon>Diplostraca</taxon>
        <taxon>Cladocera</taxon>
        <taxon>Anomopoda</taxon>
        <taxon>Daphniidae</taxon>
        <taxon>Daphnia</taxon>
    </lineage>
</organism>
<dbReference type="EMBL" id="CAKKLH010000031">
    <property type="protein sequence ID" value="CAH0100093.1"/>
    <property type="molecule type" value="Genomic_DNA"/>
</dbReference>
<reference evidence="3" key="1">
    <citation type="submission" date="2021-11" db="EMBL/GenBank/DDBJ databases">
        <authorList>
            <person name="Schell T."/>
        </authorList>
    </citation>
    <scope>NUCLEOTIDE SEQUENCE</scope>
    <source>
        <strain evidence="3">M5</strain>
    </source>
</reference>